<dbReference type="RefSeq" id="WP_267619800.1">
    <property type="nucleotide sequence ID" value="NZ_JAODIW010000004.1"/>
</dbReference>
<dbReference type="InterPro" id="IPR052776">
    <property type="entry name" value="Chloro_ReproSupport/MetalTrans"/>
</dbReference>
<keyword evidence="1" id="KW-0472">Membrane</keyword>
<dbReference type="AlphaFoldDB" id="A0ABD5PDQ1"/>
<feature type="transmembrane region" description="Helical" evidence="1">
    <location>
        <begin position="140"/>
        <end position="159"/>
    </location>
</feature>
<dbReference type="EMBL" id="JBHSDS010000007">
    <property type="protein sequence ID" value="MFC4358876.1"/>
    <property type="molecule type" value="Genomic_DNA"/>
</dbReference>
<gene>
    <name evidence="2" type="ORF">ACFO0N_13080</name>
</gene>
<name>A0ABD5PDQ1_9EURY</name>
<keyword evidence="1" id="KW-1133">Transmembrane helix</keyword>
<feature type="transmembrane region" description="Helical" evidence="1">
    <location>
        <begin position="42"/>
        <end position="62"/>
    </location>
</feature>
<dbReference type="PANTHER" id="PTHR33876:SF4">
    <property type="entry name" value="CHLOROPLAST PROTEIN FOR GROWTH AND FERTILITY 2"/>
    <property type="match status" value="1"/>
</dbReference>
<sequence length="228" mass="23087">MTLVSALAAGAVVGVRHALEPDHLAAVATLVRDDDRNPARIGASWGVGHSVPVVALGLLFVALGVRLPESVTTLFEAVVGVVLVYLGARMLWSLRGDGTRVGVEAHDHGDDGVHSHLHLGPLSLPLGRRSRHGHLDSDSALVGALHGFAGSGALVVLLVSSAPTVGAAASFLAAFALLSVATMAAVSALWGRTLGTRVATLLEAAAGVVGVLVGLLLLVEQAGITVPF</sequence>
<reference evidence="2 3" key="1">
    <citation type="journal article" date="2019" name="Int. J. Syst. Evol. Microbiol.">
        <title>The Global Catalogue of Microorganisms (GCM) 10K type strain sequencing project: providing services to taxonomists for standard genome sequencing and annotation.</title>
        <authorList>
            <consortium name="The Broad Institute Genomics Platform"/>
            <consortium name="The Broad Institute Genome Sequencing Center for Infectious Disease"/>
            <person name="Wu L."/>
            <person name="Ma J."/>
        </authorList>
    </citation>
    <scope>NUCLEOTIDE SEQUENCE [LARGE SCALE GENOMIC DNA]</scope>
    <source>
        <strain evidence="2 3">CGMCC 1.12553</strain>
    </source>
</reference>
<comment type="caution">
    <text evidence="2">The sequence shown here is derived from an EMBL/GenBank/DDBJ whole genome shotgun (WGS) entry which is preliminary data.</text>
</comment>
<feature type="transmembrane region" description="Helical" evidence="1">
    <location>
        <begin position="74"/>
        <end position="92"/>
    </location>
</feature>
<feature type="transmembrane region" description="Helical" evidence="1">
    <location>
        <begin position="171"/>
        <end position="192"/>
    </location>
</feature>
<feature type="transmembrane region" description="Helical" evidence="1">
    <location>
        <begin position="198"/>
        <end position="219"/>
    </location>
</feature>
<organism evidence="2 3">
    <name type="scientific">Halobium salinum</name>
    <dbReference type="NCBI Taxonomy" id="1364940"/>
    <lineage>
        <taxon>Archaea</taxon>
        <taxon>Methanobacteriati</taxon>
        <taxon>Methanobacteriota</taxon>
        <taxon>Stenosarchaea group</taxon>
        <taxon>Halobacteria</taxon>
        <taxon>Halobacteriales</taxon>
        <taxon>Haloferacaceae</taxon>
        <taxon>Halobium</taxon>
    </lineage>
</organism>
<keyword evidence="1" id="KW-0812">Transmembrane</keyword>
<proteinExistence type="predicted"/>
<protein>
    <submittedName>
        <fullName evidence="2">High-affinity nickel-transporter protein</fullName>
    </submittedName>
</protein>
<evidence type="ECO:0000313" key="2">
    <source>
        <dbReference type="EMBL" id="MFC4358876.1"/>
    </source>
</evidence>
<dbReference type="Proteomes" id="UP001595921">
    <property type="component" value="Unassembled WGS sequence"/>
</dbReference>
<evidence type="ECO:0000313" key="3">
    <source>
        <dbReference type="Proteomes" id="UP001595921"/>
    </source>
</evidence>
<evidence type="ECO:0000256" key="1">
    <source>
        <dbReference type="SAM" id="Phobius"/>
    </source>
</evidence>
<dbReference type="PANTHER" id="PTHR33876">
    <property type="entry name" value="UNNAMED PRODUCT"/>
    <property type="match status" value="1"/>
</dbReference>
<accession>A0ABD5PDQ1</accession>
<keyword evidence="3" id="KW-1185">Reference proteome</keyword>